<dbReference type="InterPro" id="IPR011008">
    <property type="entry name" value="Dimeric_a/b-barrel"/>
</dbReference>
<dbReference type="AlphaFoldDB" id="A0A1S7B4A7"/>
<dbReference type="PANTHER" id="PTHR33336">
    <property type="entry name" value="QUINOL MONOOXYGENASE YGIN-RELATED"/>
    <property type="match status" value="1"/>
</dbReference>
<dbReference type="PANTHER" id="PTHR33336:SF15">
    <property type="entry name" value="ABM DOMAIN-CONTAINING PROTEIN"/>
    <property type="match status" value="1"/>
</dbReference>
<dbReference type="InterPro" id="IPR007138">
    <property type="entry name" value="ABM_dom"/>
</dbReference>
<accession>A0A1S7B4A7</accession>
<organism evidence="2">
    <name type="scientific">Nodularia sp. HBU26</name>
    <dbReference type="NCBI Taxonomy" id="1966654"/>
    <lineage>
        <taxon>Bacteria</taxon>
        <taxon>Bacillati</taxon>
        <taxon>Cyanobacteriota</taxon>
        <taxon>Cyanophyceae</taxon>
        <taxon>Nostocales</taxon>
        <taxon>Nodulariaceae</taxon>
        <taxon>Nodularia</taxon>
    </lineage>
</organism>
<dbReference type="InterPro" id="IPR050744">
    <property type="entry name" value="AI-2_Isomerase_LsrG"/>
</dbReference>
<keyword evidence="2" id="KW-0503">Monooxygenase</keyword>
<dbReference type="SUPFAM" id="SSF54909">
    <property type="entry name" value="Dimeric alpha+beta barrel"/>
    <property type="match status" value="1"/>
</dbReference>
<dbReference type="EMBL" id="KY594676">
    <property type="protein sequence ID" value="AQX77679.1"/>
    <property type="molecule type" value="Genomic_DNA"/>
</dbReference>
<feature type="domain" description="ABM" evidence="1">
    <location>
        <begin position="6"/>
        <end position="95"/>
    </location>
</feature>
<name>A0A1S7B4A7_9CYAN</name>
<reference evidence="2" key="1">
    <citation type="journal article" date="2017" name="PLoS ONE">
        <title>The cyanobacterial metabolite nocuolin a is a natural oxadiazine that triggers apoptosis in human cancer cells.</title>
        <authorList>
            <person name="Voracova K."/>
            <person name="Hajek J."/>
            <person name="Mares J."/>
            <person name="Urajova P."/>
            <person name="Kuzma M."/>
            <person name="Cheel J."/>
            <person name="Villunger A."/>
            <person name="Kapuscik A."/>
            <person name="Bally M."/>
            <person name="Novak P."/>
            <person name="Kabelac M."/>
            <person name="Krumschnabel G."/>
            <person name="Lukes M."/>
            <person name="Voloshko L."/>
            <person name="Kopecky J."/>
            <person name="Hrouzek P."/>
        </authorList>
    </citation>
    <scope>NUCLEOTIDE SEQUENCE</scope>
    <source>
        <strain evidence="2">HBU26</strain>
    </source>
</reference>
<evidence type="ECO:0000313" key="2">
    <source>
        <dbReference type="EMBL" id="AQX77679.1"/>
    </source>
</evidence>
<protein>
    <submittedName>
        <fullName evidence="2">Monooxygenase-like protein</fullName>
    </submittedName>
</protein>
<keyword evidence="2" id="KW-0560">Oxidoreductase</keyword>
<evidence type="ECO:0000259" key="1">
    <source>
        <dbReference type="PROSITE" id="PS51725"/>
    </source>
</evidence>
<dbReference type="Pfam" id="PF03992">
    <property type="entry name" value="ABM"/>
    <property type="match status" value="1"/>
</dbReference>
<sequence>MTNQSIHVVARVVALPNKVEELKVLLLELLEPTRKETGVIKYELLQNQSDPTDFTFVEEWESGEALENHLASAHLQAAVAQLAGLTAAPPDIRRYHLWE</sequence>
<dbReference type="Gene3D" id="3.30.70.100">
    <property type="match status" value="1"/>
</dbReference>
<dbReference type="PROSITE" id="PS51725">
    <property type="entry name" value="ABM"/>
    <property type="match status" value="1"/>
</dbReference>
<dbReference type="GO" id="GO:0004497">
    <property type="term" value="F:monooxygenase activity"/>
    <property type="evidence" value="ECO:0007669"/>
    <property type="project" value="UniProtKB-KW"/>
</dbReference>
<proteinExistence type="predicted"/>